<dbReference type="InterPro" id="IPR000595">
    <property type="entry name" value="cNMP-bd_dom"/>
</dbReference>
<keyword evidence="2" id="KW-0238">DNA-binding</keyword>
<dbReference type="Proteomes" id="UP001065265">
    <property type="component" value="Chromosome"/>
</dbReference>
<proteinExistence type="predicted"/>
<dbReference type="InterPro" id="IPR018335">
    <property type="entry name" value="Tscrpt_reg_HTH_Crp-type_CS"/>
</dbReference>
<gene>
    <name evidence="5" type="ORF">L1F33_09415</name>
</gene>
<evidence type="ECO:0000313" key="5">
    <source>
        <dbReference type="EMBL" id="UVI38478.1"/>
    </source>
</evidence>
<dbReference type="PROSITE" id="PS51063">
    <property type="entry name" value="HTH_CRP_2"/>
    <property type="match status" value="1"/>
</dbReference>
<keyword evidence="3" id="KW-0804">Transcription</keyword>
<dbReference type="CDD" id="cd00038">
    <property type="entry name" value="CAP_ED"/>
    <property type="match status" value="1"/>
</dbReference>
<evidence type="ECO:0000256" key="2">
    <source>
        <dbReference type="ARBA" id="ARBA00023125"/>
    </source>
</evidence>
<dbReference type="InterPro" id="IPR036388">
    <property type="entry name" value="WH-like_DNA-bd_sf"/>
</dbReference>
<keyword evidence="6" id="KW-1185">Reference proteome</keyword>
<keyword evidence="1" id="KW-0805">Transcription regulation</keyword>
<dbReference type="Pfam" id="PF13545">
    <property type="entry name" value="HTH_Crp_2"/>
    <property type="match status" value="1"/>
</dbReference>
<dbReference type="InterPro" id="IPR018490">
    <property type="entry name" value="cNMP-bd_dom_sf"/>
</dbReference>
<dbReference type="Gene3D" id="1.10.10.10">
    <property type="entry name" value="Winged helix-like DNA-binding domain superfamily/Winged helix DNA-binding domain"/>
    <property type="match status" value="1"/>
</dbReference>
<evidence type="ECO:0000259" key="4">
    <source>
        <dbReference type="PROSITE" id="PS51063"/>
    </source>
</evidence>
<dbReference type="Gene3D" id="2.60.120.10">
    <property type="entry name" value="Jelly Rolls"/>
    <property type="match status" value="1"/>
</dbReference>
<dbReference type="EMBL" id="CP092471">
    <property type="protein sequence ID" value="UVI38478.1"/>
    <property type="molecule type" value="Genomic_DNA"/>
</dbReference>
<dbReference type="PROSITE" id="PS00042">
    <property type="entry name" value="HTH_CRP_1"/>
    <property type="match status" value="1"/>
</dbReference>
<dbReference type="InterPro" id="IPR014710">
    <property type="entry name" value="RmlC-like_jellyroll"/>
</dbReference>
<dbReference type="SUPFAM" id="SSF51206">
    <property type="entry name" value="cAMP-binding domain-like"/>
    <property type="match status" value="1"/>
</dbReference>
<dbReference type="RefSeq" id="WP_265557645.1">
    <property type="nucleotide sequence ID" value="NZ_CP092471.1"/>
</dbReference>
<organism evidence="5 6">
    <name type="scientific">Qipengyuania spongiae</name>
    <dbReference type="NCBI Taxonomy" id="2909673"/>
    <lineage>
        <taxon>Bacteria</taxon>
        <taxon>Pseudomonadati</taxon>
        <taxon>Pseudomonadota</taxon>
        <taxon>Alphaproteobacteria</taxon>
        <taxon>Sphingomonadales</taxon>
        <taxon>Erythrobacteraceae</taxon>
        <taxon>Qipengyuania</taxon>
    </lineage>
</organism>
<accession>A0ABY5SZD6</accession>
<evidence type="ECO:0000256" key="3">
    <source>
        <dbReference type="ARBA" id="ARBA00023163"/>
    </source>
</evidence>
<reference evidence="5" key="1">
    <citation type="submission" date="2022-02" db="EMBL/GenBank/DDBJ databases">
        <title>Qipengyuania spongiae sp. nov., isolated from marine sponge.</title>
        <authorList>
            <person name="Li Z."/>
            <person name="Zhang M."/>
        </authorList>
    </citation>
    <scope>NUCLEOTIDE SEQUENCE</scope>
    <source>
        <strain evidence="5">PHS-Z21</strain>
    </source>
</reference>
<sequence length="228" mass="23849">MSLGCAACPVRDRAACSVLAEDERDALARLGRLRTVRRGETLFSAGSDPAACATLTSGALKIASYGADGAEHILALVHPAGFVGELFQPFVHHDVVALVDSTLCVFAGPDMAAAIEHYPALARALLRRTQEDLHASRSIQALAGRNSGRARVAGMVLAFAQAASDSPCHPAPRFDLPLSRGEMANMVGLTIETVSRQLTALERAGAIARDGKRGIELLDPALLAAACD</sequence>
<dbReference type="SMART" id="SM00100">
    <property type="entry name" value="cNMP"/>
    <property type="match status" value="1"/>
</dbReference>
<dbReference type="InterPro" id="IPR050397">
    <property type="entry name" value="Env_Response_Regulators"/>
</dbReference>
<evidence type="ECO:0000313" key="6">
    <source>
        <dbReference type="Proteomes" id="UP001065265"/>
    </source>
</evidence>
<name>A0ABY5SZD6_9SPHN</name>
<dbReference type="SMART" id="SM00419">
    <property type="entry name" value="HTH_CRP"/>
    <property type="match status" value="1"/>
</dbReference>
<dbReference type="PANTHER" id="PTHR24567">
    <property type="entry name" value="CRP FAMILY TRANSCRIPTIONAL REGULATORY PROTEIN"/>
    <property type="match status" value="1"/>
</dbReference>
<protein>
    <submittedName>
        <fullName evidence="5">Crp/Fnr family transcriptional regulator</fullName>
    </submittedName>
</protein>
<dbReference type="Pfam" id="PF00027">
    <property type="entry name" value="cNMP_binding"/>
    <property type="match status" value="1"/>
</dbReference>
<evidence type="ECO:0000256" key="1">
    <source>
        <dbReference type="ARBA" id="ARBA00023015"/>
    </source>
</evidence>
<dbReference type="InterPro" id="IPR036390">
    <property type="entry name" value="WH_DNA-bd_sf"/>
</dbReference>
<dbReference type="InterPro" id="IPR012318">
    <property type="entry name" value="HTH_CRP"/>
</dbReference>
<dbReference type="PANTHER" id="PTHR24567:SF28">
    <property type="entry name" value="LISTERIOLYSIN REGULATORY PROTEIN"/>
    <property type="match status" value="1"/>
</dbReference>
<dbReference type="PRINTS" id="PR00034">
    <property type="entry name" value="HTHCRP"/>
</dbReference>
<dbReference type="SUPFAM" id="SSF46785">
    <property type="entry name" value="Winged helix' DNA-binding domain"/>
    <property type="match status" value="1"/>
</dbReference>
<dbReference type="CDD" id="cd00092">
    <property type="entry name" value="HTH_CRP"/>
    <property type="match status" value="1"/>
</dbReference>
<feature type="domain" description="HTH crp-type" evidence="4">
    <location>
        <begin position="146"/>
        <end position="221"/>
    </location>
</feature>